<evidence type="ECO:0000256" key="6">
    <source>
        <dbReference type="ARBA" id="ARBA00022827"/>
    </source>
</evidence>
<evidence type="ECO:0000256" key="7">
    <source>
        <dbReference type="ARBA" id="ARBA00022857"/>
    </source>
</evidence>
<dbReference type="InterPro" id="IPR017927">
    <property type="entry name" value="FAD-bd_FR_type"/>
</dbReference>
<dbReference type="GO" id="GO:0004783">
    <property type="term" value="F:sulfite reductase (NADPH) activity"/>
    <property type="evidence" value="ECO:0007669"/>
    <property type="project" value="UniProtKB-EC"/>
</dbReference>
<dbReference type="Gene3D" id="3.40.50.80">
    <property type="entry name" value="Nucleotide-binding domain of ferredoxin-NADP reductase (FNR) module"/>
    <property type="match status" value="1"/>
</dbReference>
<dbReference type="GO" id="GO:0005829">
    <property type="term" value="C:cytosol"/>
    <property type="evidence" value="ECO:0007669"/>
    <property type="project" value="TreeGrafter"/>
</dbReference>
<dbReference type="InterPro" id="IPR001709">
    <property type="entry name" value="Flavoprot_Pyr_Nucl_cyt_Rdtase"/>
</dbReference>
<dbReference type="InterPro" id="IPR023173">
    <property type="entry name" value="NADPH_Cyt_P450_Rdtase_alpha"/>
</dbReference>
<dbReference type="Pfam" id="PF00258">
    <property type="entry name" value="Flavodoxin_1"/>
    <property type="match status" value="1"/>
</dbReference>
<feature type="domain" description="Flavodoxin-like" evidence="13">
    <location>
        <begin position="68"/>
        <end position="206"/>
    </location>
</feature>
<evidence type="ECO:0000256" key="9">
    <source>
        <dbReference type="ARBA" id="ARBA00023002"/>
    </source>
</evidence>
<dbReference type="InterPro" id="IPR029039">
    <property type="entry name" value="Flavoprotein-like_sf"/>
</dbReference>
<evidence type="ECO:0000256" key="2">
    <source>
        <dbReference type="ARBA" id="ARBA00022448"/>
    </source>
</evidence>
<keyword evidence="8" id="KW-0249">Electron transport</keyword>
<dbReference type="SUPFAM" id="SSF52343">
    <property type="entry name" value="Ferredoxin reductase-like, C-terminal NADP-linked domain"/>
    <property type="match status" value="1"/>
</dbReference>
<keyword evidence="9 15" id="KW-0560">Oxidoreductase</keyword>
<evidence type="ECO:0000256" key="12">
    <source>
        <dbReference type="PIRSR" id="PIRSR000207-1"/>
    </source>
</evidence>
<feature type="binding site" evidence="12">
    <location>
        <begin position="533"/>
        <end position="537"/>
    </location>
    <ligand>
        <name>NADP(+)</name>
        <dbReference type="ChEBI" id="CHEBI:58349"/>
    </ligand>
</feature>
<feature type="binding site" evidence="12">
    <location>
        <begin position="527"/>
        <end position="528"/>
    </location>
    <ligand>
        <name>NADP(+)</name>
        <dbReference type="ChEBI" id="CHEBI:58349"/>
    </ligand>
</feature>
<feature type="binding site" evidence="12">
    <location>
        <begin position="412"/>
        <end position="414"/>
    </location>
    <ligand>
        <name>FAD</name>
        <dbReference type="ChEBI" id="CHEBI:57692"/>
    </ligand>
</feature>
<dbReference type="InterPro" id="IPR003097">
    <property type="entry name" value="CysJ-like_FAD-binding"/>
</dbReference>
<keyword evidence="6 12" id="KW-0274">FAD</keyword>
<dbReference type="Pfam" id="PF00175">
    <property type="entry name" value="NAD_binding_1"/>
    <property type="match status" value="1"/>
</dbReference>
<dbReference type="RefSeq" id="WP_191617902.1">
    <property type="nucleotide sequence ID" value="NZ_JACYFG010000038.1"/>
</dbReference>
<dbReference type="Gene3D" id="3.40.50.360">
    <property type="match status" value="1"/>
</dbReference>
<proteinExistence type="predicted"/>
<dbReference type="PROSITE" id="PS51384">
    <property type="entry name" value="FAD_FR"/>
    <property type="match status" value="1"/>
</dbReference>
<reference evidence="15" key="1">
    <citation type="submission" date="2020-09" db="EMBL/GenBank/DDBJ databases">
        <title>Pelagicoccus enzymogenes sp. nov. with an EPS production, isolated from marine sediment.</title>
        <authorList>
            <person name="Feng X."/>
        </authorList>
    </citation>
    <scope>NUCLEOTIDE SEQUENCE</scope>
    <source>
        <strain evidence="15">NFK12</strain>
    </source>
</reference>
<protein>
    <recommendedName>
        <fullName evidence="1">assimilatory sulfite reductase (NADPH)</fullName>
        <ecNumber evidence="1">1.8.1.2</ecNumber>
    </recommendedName>
</protein>
<feature type="binding site" evidence="12">
    <location>
        <position position="569"/>
    </location>
    <ligand>
        <name>NADP(+)</name>
        <dbReference type="ChEBI" id="CHEBI:58349"/>
    </ligand>
</feature>
<dbReference type="InterPro" id="IPR039261">
    <property type="entry name" value="FNR_nucleotide-bd"/>
</dbReference>
<dbReference type="GO" id="GO:0050660">
    <property type="term" value="F:flavin adenine dinucleotide binding"/>
    <property type="evidence" value="ECO:0007669"/>
    <property type="project" value="InterPro"/>
</dbReference>
<dbReference type="PIRSF" id="PIRSF000207">
    <property type="entry name" value="SiR-FP_CysJ"/>
    <property type="match status" value="1"/>
</dbReference>
<dbReference type="InterPro" id="IPR017938">
    <property type="entry name" value="Riboflavin_synthase-like_b-brl"/>
</dbReference>
<dbReference type="Gene3D" id="2.40.30.10">
    <property type="entry name" value="Translation factors"/>
    <property type="match status" value="1"/>
</dbReference>
<dbReference type="InterPro" id="IPR010199">
    <property type="entry name" value="CysJ"/>
</dbReference>
<comment type="cofactor">
    <cofactor evidence="12">
        <name>FMN</name>
        <dbReference type="ChEBI" id="CHEBI:58210"/>
    </cofactor>
    <text evidence="12">Binds 1 FMN per subunit.</text>
</comment>
<keyword evidence="3" id="KW-0028">Amino-acid biosynthesis</keyword>
<dbReference type="PRINTS" id="PR00371">
    <property type="entry name" value="FPNCR"/>
</dbReference>
<gene>
    <name evidence="15" type="ORF">IEN85_14930</name>
</gene>
<dbReference type="EMBL" id="JACYFG010000038">
    <property type="protein sequence ID" value="MBD5780792.1"/>
    <property type="molecule type" value="Genomic_DNA"/>
</dbReference>
<dbReference type="PANTHER" id="PTHR19384">
    <property type="entry name" value="NITRIC OXIDE SYNTHASE-RELATED"/>
    <property type="match status" value="1"/>
</dbReference>
<dbReference type="EC" id="1.8.1.2" evidence="1"/>
<evidence type="ECO:0000256" key="8">
    <source>
        <dbReference type="ARBA" id="ARBA00022982"/>
    </source>
</evidence>
<keyword evidence="2" id="KW-0813">Transport</keyword>
<evidence type="ECO:0000259" key="13">
    <source>
        <dbReference type="PROSITE" id="PS50902"/>
    </source>
</evidence>
<name>A0A927IG44_9BACT</name>
<keyword evidence="7 12" id="KW-0521">NADP</keyword>
<keyword evidence="4" id="KW-0285">Flavoprotein</keyword>
<feature type="domain" description="FAD-binding FR-type" evidence="14">
    <location>
        <begin position="241"/>
        <end position="456"/>
    </location>
</feature>
<keyword evidence="5 12" id="KW-0288">FMN</keyword>
<dbReference type="NCBIfam" id="TIGR01931">
    <property type="entry name" value="cysJ"/>
    <property type="match status" value="1"/>
</dbReference>
<evidence type="ECO:0000259" key="14">
    <source>
        <dbReference type="PROSITE" id="PS51384"/>
    </source>
</evidence>
<evidence type="ECO:0000313" key="16">
    <source>
        <dbReference type="Proteomes" id="UP000622317"/>
    </source>
</evidence>
<organism evidence="15 16">
    <name type="scientific">Pelagicoccus enzymogenes</name>
    <dbReference type="NCBI Taxonomy" id="2773457"/>
    <lineage>
        <taxon>Bacteria</taxon>
        <taxon>Pseudomonadati</taxon>
        <taxon>Verrucomicrobiota</taxon>
        <taxon>Opitutia</taxon>
        <taxon>Puniceicoccales</taxon>
        <taxon>Pelagicoccaceae</taxon>
        <taxon>Pelagicoccus</taxon>
    </lineage>
</organism>
<comment type="catalytic activity">
    <reaction evidence="11">
        <text>hydrogen sulfide + 3 NADP(+) + 3 H2O = sulfite + 3 NADPH + 4 H(+)</text>
        <dbReference type="Rhea" id="RHEA:13801"/>
        <dbReference type="ChEBI" id="CHEBI:15377"/>
        <dbReference type="ChEBI" id="CHEBI:15378"/>
        <dbReference type="ChEBI" id="CHEBI:17359"/>
        <dbReference type="ChEBI" id="CHEBI:29919"/>
        <dbReference type="ChEBI" id="CHEBI:57783"/>
        <dbReference type="ChEBI" id="CHEBI:58349"/>
        <dbReference type="EC" id="1.8.1.2"/>
    </reaction>
</comment>
<feature type="binding site" evidence="12">
    <location>
        <begin position="427"/>
        <end position="430"/>
    </location>
    <ligand>
        <name>FAD</name>
        <dbReference type="ChEBI" id="CHEBI:57692"/>
    </ligand>
</feature>
<comment type="cofactor">
    <cofactor evidence="12">
        <name>FAD</name>
        <dbReference type="ChEBI" id="CHEBI:57692"/>
    </cofactor>
    <text evidence="12">Binds 1 FAD per subunit.</text>
</comment>
<feature type="binding site" evidence="12">
    <location>
        <begin position="394"/>
        <end position="397"/>
    </location>
    <ligand>
        <name>FAD</name>
        <dbReference type="ChEBI" id="CHEBI:57692"/>
    </ligand>
</feature>
<feature type="binding site" evidence="12">
    <location>
        <position position="418"/>
    </location>
    <ligand>
        <name>FAD</name>
        <dbReference type="ChEBI" id="CHEBI:57692"/>
    </ligand>
</feature>
<dbReference type="SUPFAM" id="SSF52218">
    <property type="entry name" value="Flavoproteins"/>
    <property type="match status" value="1"/>
</dbReference>
<evidence type="ECO:0000256" key="5">
    <source>
        <dbReference type="ARBA" id="ARBA00022643"/>
    </source>
</evidence>
<dbReference type="PROSITE" id="PS50902">
    <property type="entry name" value="FLAVODOXIN_LIKE"/>
    <property type="match status" value="1"/>
</dbReference>
<evidence type="ECO:0000256" key="1">
    <source>
        <dbReference type="ARBA" id="ARBA00012604"/>
    </source>
</evidence>
<dbReference type="Proteomes" id="UP000622317">
    <property type="component" value="Unassembled WGS sequence"/>
</dbReference>
<dbReference type="Pfam" id="PF00667">
    <property type="entry name" value="FAD_binding_1"/>
    <property type="match status" value="1"/>
</dbReference>
<dbReference type="FunFam" id="3.40.50.80:FF:000001">
    <property type="entry name" value="NADPH--cytochrome P450 reductase 1"/>
    <property type="match status" value="1"/>
</dbReference>
<dbReference type="InterPro" id="IPR001094">
    <property type="entry name" value="Flavdoxin-like"/>
</dbReference>
<dbReference type="PANTHER" id="PTHR19384:SF128">
    <property type="entry name" value="NADPH OXIDOREDUCTASE A"/>
    <property type="match status" value="1"/>
</dbReference>
<comment type="caution">
    <text evidence="15">The sequence shown here is derived from an EMBL/GenBank/DDBJ whole genome shotgun (WGS) entry which is preliminary data.</text>
</comment>
<evidence type="ECO:0000256" key="10">
    <source>
        <dbReference type="ARBA" id="ARBA00023192"/>
    </source>
</evidence>
<feature type="binding site" evidence="12">
    <location>
        <position position="607"/>
    </location>
    <ligand>
        <name>FAD</name>
        <dbReference type="ChEBI" id="CHEBI:57692"/>
    </ligand>
</feature>
<evidence type="ECO:0000256" key="3">
    <source>
        <dbReference type="ARBA" id="ARBA00022605"/>
    </source>
</evidence>
<dbReference type="InterPro" id="IPR008254">
    <property type="entry name" value="Flavodoxin/NO_synth"/>
</dbReference>
<evidence type="ECO:0000256" key="4">
    <source>
        <dbReference type="ARBA" id="ARBA00022630"/>
    </source>
</evidence>
<dbReference type="Gene3D" id="1.20.990.10">
    <property type="entry name" value="NADPH-cytochrome p450 Reductase, Chain A, domain 3"/>
    <property type="match status" value="1"/>
</dbReference>
<dbReference type="InterPro" id="IPR001433">
    <property type="entry name" value="OxRdtase_FAD/NAD-bd"/>
</dbReference>
<keyword evidence="16" id="KW-1185">Reference proteome</keyword>
<dbReference type="AlphaFoldDB" id="A0A927IG44"/>
<accession>A0A927IG44</accession>
<dbReference type="GO" id="GO:0010181">
    <property type="term" value="F:FMN binding"/>
    <property type="evidence" value="ECO:0007669"/>
    <property type="project" value="InterPro"/>
</dbReference>
<feature type="binding site" evidence="12">
    <location>
        <begin position="121"/>
        <end position="124"/>
    </location>
    <ligand>
        <name>FMN</name>
        <dbReference type="ChEBI" id="CHEBI:58210"/>
    </ligand>
</feature>
<dbReference type="CDD" id="cd06199">
    <property type="entry name" value="SiR"/>
    <property type="match status" value="1"/>
</dbReference>
<evidence type="ECO:0000313" key="15">
    <source>
        <dbReference type="EMBL" id="MBD5780792.1"/>
    </source>
</evidence>
<dbReference type="GO" id="GO:0019344">
    <property type="term" value="P:cysteine biosynthetic process"/>
    <property type="evidence" value="ECO:0007669"/>
    <property type="project" value="UniProtKB-KW"/>
</dbReference>
<dbReference type="NCBIfam" id="NF004859">
    <property type="entry name" value="PRK06214.1"/>
    <property type="match status" value="1"/>
</dbReference>
<evidence type="ECO:0000256" key="11">
    <source>
        <dbReference type="ARBA" id="ARBA00052219"/>
    </source>
</evidence>
<dbReference type="PRINTS" id="PR00369">
    <property type="entry name" value="FLAVODOXIN"/>
</dbReference>
<dbReference type="SUPFAM" id="SSF63380">
    <property type="entry name" value="Riboflavin synthase domain-like"/>
    <property type="match status" value="1"/>
</dbReference>
<keyword evidence="10" id="KW-0198">Cysteine biosynthesis</keyword>
<sequence>MSNTPIQIIPADAPFAPEQAAALNSVLGSANAQQAAWLKGFFAGLVAGEQGFGQGAGVPAAAGGSAPLTILFGSESGNAEGLADRVKDSASAEGFKCKVVDMADAKLADLAKAENLLVLVSTWGEGEPPSRASDFYDAIMAEKAVKLDGVNFSVLGLGDSSYTQFNQMAKEFDKRLEELGGTRIYDRVECDVEFEAPYSGWANGAIAKLKEIAKPAAGAATIAFPSGPAVAAPMAPAYSKSNPFQAEMLTSINLNGTGSAKETIHAEISLEGSGLTYEPGDALGVIPENADDLVEEFLEAAKLKARENVSFKDDLSVPFGEVLRKHLDLRTINTVILKKYAKACDHKDLLKMAEDRDAVKDWAWGRDIVDLVKEYPSSLRAGDWVSLLRPLSPRLYSIASAISAHPNEVHLTVGAVRYEAFGRKKKGVCSTFIADSWKEGTKAGIYFHSNKNFKLPADPSTPIIMVGPGTGIAPFRAFVEERAATGAKGENWLFFGDQRYTYDFLYQTEWQDYLKKGVLTKLDLAFSRDQPEKIYVQDRMRENGAELWEWLDKGAYFYVCGDASRMAKDVNQALIDIVQEHGKKSEEDAIAYVKQMTKERRYGRDVY</sequence>